<feature type="domain" description="LysM" evidence="1">
    <location>
        <begin position="70"/>
        <end position="118"/>
    </location>
</feature>
<dbReference type="PANTHER" id="PTHR34700">
    <property type="entry name" value="POTASSIUM BINDING PROTEIN KBP"/>
    <property type="match status" value="1"/>
</dbReference>
<dbReference type="EMBL" id="CP121472">
    <property type="protein sequence ID" value="WPL16855.1"/>
    <property type="molecule type" value="Genomic_DNA"/>
</dbReference>
<dbReference type="Gene3D" id="3.10.350.10">
    <property type="entry name" value="LysM domain"/>
    <property type="match status" value="1"/>
</dbReference>
<name>A0ABZ0SB91_9GAMM</name>
<dbReference type="InterPro" id="IPR018392">
    <property type="entry name" value="LysM"/>
</dbReference>
<reference evidence="2 3" key="1">
    <citation type="journal article" date="2023" name="Microorganisms">
        <title>Thiorhodovibrio frisius and Trv. litoralis spp. nov., Two Novel Members from a Clade of Fastidious Purple Sulfur Bacteria That Exhibit Unique Red-Shifted Light-Harvesting Capabilities.</title>
        <authorList>
            <person name="Methner A."/>
            <person name="Kuzyk S.B."/>
            <person name="Petersen J."/>
            <person name="Bauer S."/>
            <person name="Brinkmann H."/>
            <person name="Sichau K."/>
            <person name="Wanner G."/>
            <person name="Wolf J."/>
            <person name="Neumann-Schaal M."/>
            <person name="Henke P."/>
            <person name="Tank M."/>
            <person name="Sproer C."/>
            <person name="Bunk B."/>
            <person name="Overmann J."/>
        </authorList>
    </citation>
    <scope>NUCLEOTIDE SEQUENCE [LARGE SCALE GENOMIC DNA]</scope>
    <source>
        <strain evidence="2 3">DSM 6702</strain>
    </source>
</reference>
<dbReference type="SMART" id="SM00257">
    <property type="entry name" value="LysM"/>
    <property type="match status" value="1"/>
</dbReference>
<dbReference type="SUPFAM" id="SSF54106">
    <property type="entry name" value="LysM domain"/>
    <property type="match status" value="1"/>
</dbReference>
<evidence type="ECO:0000259" key="1">
    <source>
        <dbReference type="PROSITE" id="PS51782"/>
    </source>
</evidence>
<dbReference type="Proteomes" id="UP001432180">
    <property type="component" value="Chromosome"/>
</dbReference>
<evidence type="ECO:0000313" key="3">
    <source>
        <dbReference type="Proteomes" id="UP001432180"/>
    </source>
</evidence>
<dbReference type="PROSITE" id="PS51782">
    <property type="entry name" value="LYSM"/>
    <property type="match status" value="1"/>
</dbReference>
<evidence type="ECO:0000313" key="2">
    <source>
        <dbReference type="EMBL" id="WPL16855.1"/>
    </source>
</evidence>
<dbReference type="Pfam" id="PF01476">
    <property type="entry name" value="LysM"/>
    <property type="match status" value="1"/>
</dbReference>
<keyword evidence="3" id="KW-1185">Reference proteome</keyword>
<gene>
    <name evidence="2" type="ORF">Thiowin_01831</name>
</gene>
<sequence length="428" mass="47267">MLREIRRVVHRGLTWVRSSLLGARLGSGLSSRLGSKLGSMSAASAAALLVAGLSITATAMAVELRPDHPERYTVQPGDTLWSIAARYLDAPWRWRDIWQENPGVANPNFIYPGDVLTVTYHGGAPRVRVEGGMRVVRLKPRVRSEQLDAAIPTIPVSAIGPFLSRPVVADEEQINAAPYVVGFPDDRAVAGVGDTIFVRSIFAEPGTRWEILRPSEEFRDYESGERLGFEVAYVGGAELVQSGDPATLKITRMALQTTPGDRLRPAEEEEPIRAFLPRPVSDAISGHIISVLNGVSQIGQYDVVVVDRGSQDDVQVGDVFGVYRGGHVERDRVKSRKDEWNWRNQSPLTTDFWYGDWEVTGWLRNKLDDNAPLPLHVEARNKTEDYVVPFWPVGTAMVFRTFPRVSFALIMSAKAAIHVGNPVSAPPQ</sequence>
<dbReference type="PANTHER" id="PTHR34700:SF4">
    <property type="entry name" value="PHAGE-LIKE ELEMENT PBSX PROTEIN XKDP"/>
    <property type="match status" value="1"/>
</dbReference>
<dbReference type="InterPro" id="IPR052196">
    <property type="entry name" value="Bact_Kbp"/>
</dbReference>
<dbReference type="CDD" id="cd00118">
    <property type="entry name" value="LysM"/>
    <property type="match status" value="1"/>
</dbReference>
<dbReference type="InterPro" id="IPR036779">
    <property type="entry name" value="LysM_dom_sf"/>
</dbReference>
<proteinExistence type="predicted"/>
<organism evidence="2 3">
    <name type="scientific">Thiorhodovibrio winogradskyi</name>
    <dbReference type="NCBI Taxonomy" id="77007"/>
    <lineage>
        <taxon>Bacteria</taxon>
        <taxon>Pseudomonadati</taxon>
        <taxon>Pseudomonadota</taxon>
        <taxon>Gammaproteobacteria</taxon>
        <taxon>Chromatiales</taxon>
        <taxon>Chromatiaceae</taxon>
        <taxon>Thiorhodovibrio</taxon>
    </lineage>
</organism>
<protein>
    <submittedName>
        <fullName evidence="2">LysM domain/BON superfamily protein</fullName>
    </submittedName>
</protein>
<accession>A0ABZ0SB91</accession>